<accession>A0ABQ5FZV4</accession>
<comment type="caution">
    <text evidence="1">The sequence shown here is derived from an EMBL/GenBank/DDBJ whole genome shotgun (WGS) entry which is preliminary data.</text>
</comment>
<reference evidence="1" key="1">
    <citation type="journal article" date="2022" name="Int. J. Mol. Sci.">
        <title>Draft Genome of Tanacetum Coccineum: Genomic Comparison of Closely Related Tanacetum-Family Plants.</title>
        <authorList>
            <person name="Yamashiro T."/>
            <person name="Shiraishi A."/>
            <person name="Nakayama K."/>
            <person name="Satake H."/>
        </authorList>
    </citation>
    <scope>NUCLEOTIDE SEQUENCE</scope>
</reference>
<sequence length="184" mass="21174">MHTTMVPEQVKTMKIQAGIQVSRPRELTRQLQLWKRFGRLYLIVFVLVRNIVRCNPDGENMGTSKPDANSFTKMLADIDSELEHTRDRLVDKCSQAKYMQDGIQNATVSGGVQVVKYTFIELNQDLFQPDNVVDAEDYTYLLDKLQQGNEDVVFGNIDQENNDGVFGNKDQDVDEEMKSHLYMF</sequence>
<name>A0ABQ5FZV4_9ASTR</name>
<protein>
    <submittedName>
        <fullName evidence="1">Uncharacterized protein</fullName>
    </submittedName>
</protein>
<dbReference type="Proteomes" id="UP001151760">
    <property type="component" value="Unassembled WGS sequence"/>
</dbReference>
<proteinExistence type="predicted"/>
<dbReference type="EMBL" id="BQNB010017895">
    <property type="protein sequence ID" value="GJT68400.1"/>
    <property type="molecule type" value="Genomic_DNA"/>
</dbReference>
<reference evidence="1" key="2">
    <citation type="submission" date="2022-01" db="EMBL/GenBank/DDBJ databases">
        <authorList>
            <person name="Yamashiro T."/>
            <person name="Shiraishi A."/>
            <person name="Satake H."/>
            <person name="Nakayama K."/>
        </authorList>
    </citation>
    <scope>NUCLEOTIDE SEQUENCE</scope>
</reference>
<gene>
    <name evidence="1" type="ORF">Tco_1019880</name>
</gene>
<keyword evidence="2" id="KW-1185">Reference proteome</keyword>
<organism evidence="1 2">
    <name type="scientific">Tanacetum coccineum</name>
    <dbReference type="NCBI Taxonomy" id="301880"/>
    <lineage>
        <taxon>Eukaryota</taxon>
        <taxon>Viridiplantae</taxon>
        <taxon>Streptophyta</taxon>
        <taxon>Embryophyta</taxon>
        <taxon>Tracheophyta</taxon>
        <taxon>Spermatophyta</taxon>
        <taxon>Magnoliopsida</taxon>
        <taxon>eudicotyledons</taxon>
        <taxon>Gunneridae</taxon>
        <taxon>Pentapetalae</taxon>
        <taxon>asterids</taxon>
        <taxon>campanulids</taxon>
        <taxon>Asterales</taxon>
        <taxon>Asteraceae</taxon>
        <taxon>Asteroideae</taxon>
        <taxon>Anthemideae</taxon>
        <taxon>Anthemidinae</taxon>
        <taxon>Tanacetum</taxon>
    </lineage>
</organism>
<evidence type="ECO:0000313" key="2">
    <source>
        <dbReference type="Proteomes" id="UP001151760"/>
    </source>
</evidence>
<evidence type="ECO:0000313" key="1">
    <source>
        <dbReference type="EMBL" id="GJT68400.1"/>
    </source>
</evidence>